<dbReference type="InterPro" id="IPR035681">
    <property type="entry name" value="ComA-like_MBL"/>
</dbReference>
<dbReference type="RefSeq" id="WP_223876682.1">
    <property type="nucleotide sequence ID" value="NZ_BJDJ01000025.1"/>
</dbReference>
<evidence type="ECO:0000256" key="2">
    <source>
        <dbReference type="ARBA" id="ARBA00022475"/>
    </source>
</evidence>
<keyword evidence="4 6" id="KW-1133">Transmembrane helix</keyword>
<evidence type="ECO:0000256" key="3">
    <source>
        <dbReference type="ARBA" id="ARBA00022692"/>
    </source>
</evidence>
<comment type="caution">
    <text evidence="8">The sequence shown here is derived from an EMBL/GenBank/DDBJ whole genome shotgun (WGS) entry which is preliminary data.</text>
</comment>
<dbReference type="Gene3D" id="3.60.15.10">
    <property type="entry name" value="Ribonuclease Z/Hydroxyacylglutathione hydrolase-like"/>
    <property type="match status" value="1"/>
</dbReference>
<gene>
    <name evidence="8" type="ORF">ACFP5Y_05725</name>
</gene>
<dbReference type="InterPro" id="IPR004477">
    <property type="entry name" value="ComEC_N"/>
</dbReference>
<evidence type="ECO:0000313" key="9">
    <source>
        <dbReference type="Proteomes" id="UP001596282"/>
    </source>
</evidence>
<name>A0ABW1RZ38_9LACO</name>
<dbReference type="Pfam" id="PF03772">
    <property type="entry name" value="Competence"/>
    <property type="match status" value="1"/>
</dbReference>
<feature type="transmembrane region" description="Helical" evidence="6">
    <location>
        <begin position="347"/>
        <end position="369"/>
    </location>
</feature>
<feature type="transmembrane region" description="Helical" evidence="6">
    <location>
        <begin position="450"/>
        <end position="468"/>
    </location>
</feature>
<dbReference type="SMART" id="SM00849">
    <property type="entry name" value="Lactamase_B"/>
    <property type="match status" value="1"/>
</dbReference>
<dbReference type="InterPro" id="IPR025405">
    <property type="entry name" value="DUF4131"/>
</dbReference>
<evidence type="ECO:0000313" key="8">
    <source>
        <dbReference type="EMBL" id="MFC6180713.1"/>
    </source>
</evidence>
<keyword evidence="9" id="KW-1185">Reference proteome</keyword>
<evidence type="ECO:0000256" key="5">
    <source>
        <dbReference type="ARBA" id="ARBA00023136"/>
    </source>
</evidence>
<feature type="transmembrane region" description="Helical" evidence="6">
    <location>
        <begin position="6"/>
        <end position="23"/>
    </location>
</feature>
<evidence type="ECO:0000259" key="7">
    <source>
        <dbReference type="SMART" id="SM00849"/>
    </source>
</evidence>
<organism evidence="8 9">
    <name type="scientific">Lactiplantibacillus daowaiensis</name>
    <dbReference type="NCBI Taxonomy" id="2559918"/>
    <lineage>
        <taxon>Bacteria</taxon>
        <taxon>Bacillati</taxon>
        <taxon>Bacillota</taxon>
        <taxon>Bacilli</taxon>
        <taxon>Lactobacillales</taxon>
        <taxon>Lactobacillaceae</taxon>
        <taxon>Lactiplantibacillus</taxon>
    </lineage>
</organism>
<feature type="transmembrane region" description="Helical" evidence="6">
    <location>
        <begin position="222"/>
        <end position="244"/>
    </location>
</feature>
<feature type="transmembrane region" description="Helical" evidence="6">
    <location>
        <begin position="376"/>
        <end position="395"/>
    </location>
</feature>
<reference evidence="9" key="1">
    <citation type="journal article" date="2019" name="Int. J. Syst. Evol. Microbiol.">
        <title>The Global Catalogue of Microorganisms (GCM) 10K type strain sequencing project: providing services to taxonomists for standard genome sequencing and annotation.</title>
        <authorList>
            <consortium name="The Broad Institute Genomics Platform"/>
            <consortium name="The Broad Institute Genome Sequencing Center for Infectious Disease"/>
            <person name="Wu L."/>
            <person name="Ma J."/>
        </authorList>
    </citation>
    <scope>NUCLEOTIDE SEQUENCE [LARGE SCALE GENOMIC DNA]</scope>
    <source>
        <strain evidence="9">CCM 8933</strain>
    </source>
</reference>
<dbReference type="Proteomes" id="UP001596282">
    <property type="component" value="Unassembled WGS sequence"/>
</dbReference>
<dbReference type="InterPro" id="IPR004797">
    <property type="entry name" value="Competence_ComEC/Rec2"/>
</dbReference>
<accession>A0ABW1RZ38</accession>
<dbReference type="Pfam" id="PF13567">
    <property type="entry name" value="DUF4131"/>
    <property type="match status" value="1"/>
</dbReference>
<comment type="subcellular location">
    <subcellularLocation>
        <location evidence="1">Cell membrane</location>
        <topology evidence="1">Multi-pass membrane protein</topology>
    </subcellularLocation>
</comment>
<dbReference type="NCBIfam" id="TIGR00361">
    <property type="entry name" value="ComEC_Rec2"/>
    <property type="match status" value="1"/>
</dbReference>
<sequence>MGLLSSWLVGQQWLAASLVVLWLIRVGCLRDRKTLGLTLAITASTAGWLWWQQQRYQQVTQTLPTTTALTMTVQPDQVSVKGSQYQLIGTSSVGRVIGYGRLKSAAEKQRLLAFAKRTSWQVQGELSPIPPPTNPGQFDAPAYYRGRRIYHQVTIQAVSAVSLAPRTGFFGLLDWLHQLRQAFVRAAGKLPATLQLYATSLLVGMRPSEFQTQMTAVQQLGLLHLFSLSGMHVILFMGMLRWGLVRLHCSQTAINYWLLGLLPLYLVLGGGADSLQRAVLTAWLPLMWQWLTGHRGHALAGWSVALIIGIWLNPLVLLQLGGQLSYGLALLLLLVPTMPAWRLSIWVQLIGLPVILMATAQWHLLTILVNLVVAPIFSWCLLPLTIIGASIGLWQPVVAQWCDWWLALFQTSLNWIGQLPGLLTVGQPPTWLAWGLALVTLWVLRRPSRWLWRTLLCGYLGLILGRRWPLQGAVQFIDIGQGDAILIREPFNRQVSLIDTGGRLQFPTPAWAADSQPRPRVATITVNYLHRLGISRLDTVYLSHKDVDHIGDLGALLQLMPVKQIVVPAGMANIPKFQKLIQQAMQPVKIVEALAGQQFAGGRLTAVHPFEPGPAENEDSLVLTGKFGQHQFMFTGDLDRAGERAIVQRYPQLKVDVLKLGHHGSKTSSDPQALQQLGVRRGIISAGRHNRYGHPNLETLQTLQQQGILTYSTALQGMISYHYGWGTAGYWETFLKEGNFYQRAASHAGTPSR</sequence>
<dbReference type="PANTHER" id="PTHR30619">
    <property type="entry name" value="DNA INTERNALIZATION/COMPETENCE PROTEIN COMEC/REC2"/>
    <property type="match status" value="1"/>
</dbReference>
<keyword evidence="3 6" id="KW-0812">Transmembrane</keyword>
<dbReference type="PANTHER" id="PTHR30619:SF7">
    <property type="entry name" value="BETA-LACTAMASE DOMAIN PROTEIN"/>
    <property type="match status" value="1"/>
</dbReference>
<dbReference type="SUPFAM" id="SSF56281">
    <property type="entry name" value="Metallo-hydrolase/oxidoreductase"/>
    <property type="match status" value="1"/>
</dbReference>
<dbReference type="InterPro" id="IPR036866">
    <property type="entry name" value="RibonucZ/Hydroxyglut_hydro"/>
</dbReference>
<dbReference type="NCBIfam" id="TIGR00360">
    <property type="entry name" value="ComEC_N-term"/>
    <property type="match status" value="1"/>
</dbReference>
<dbReference type="Pfam" id="PF00753">
    <property type="entry name" value="Lactamase_B"/>
    <property type="match status" value="1"/>
</dbReference>
<protein>
    <submittedName>
        <fullName evidence="8">DNA internalization-related competence protein ComEC/Rec2</fullName>
    </submittedName>
</protein>
<feature type="transmembrane region" description="Helical" evidence="6">
    <location>
        <begin position="256"/>
        <end position="279"/>
    </location>
</feature>
<keyword evidence="5 6" id="KW-0472">Membrane</keyword>
<keyword evidence="2" id="KW-1003">Cell membrane</keyword>
<evidence type="ECO:0000256" key="1">
    <source>
        <dbReference type="ARBA" id="ARBA00004651"/>
    </source>
</evidence>
<feature type="transmembrane region" description="Helical" evidence="6">
    <location>
        <begin position="415"/>
        <end position="443"/>
    </location>
</feature>
<dbReference type="InterPro" id="IPR001279">
    <property type="entry name" value="Metallo-B-lactamas"/>
</dbReference>
<dbReference type="EMBL" id="JBHSSC010000015">
    <property type="protein sequence ID" value="MFC6180713.1"/>
    <property type="molecule type" value="Genomic_DNA"/>
</dbReference>
<dbReference type="CDD" id="cd07731">
    <property type="entry name" value="ComA-like_MBL-fold"/>
    <property type="match status" value="1"/>
</dbReference>
<feature type="domain" description="Metallo-beta-lactamase" evidence="7">
    <location>
        <begin position="481"/>
        <end position="688"/>
    </location>
</feature>
<dbReference type="InterPro" id="IPR052159">
    <property type="entry name" value="Competence_DNA_uptake"/>
</dbReference>
<feature type="transmembrane region" description="Helical" evidence="6">
    <location>
        <begin position="299"/>
        <end position="317"/>
    </location>
</feature>
<evidence type="ECO:0000256" key="4">
    <source>
        <dbReference type="ARBA" id="ARBA00022989"/>
    </source>
</evidence>
<proteinExistence type="predicted"/>
<evidence type="ECO:0000256" key="6">
    <source>
        <dbReference type="SAM" id="Phobius"/>
    </source>
</evidence>